<dbReference type="GO" id="GO:0016705">
    <property type="term" value="F:oxidoreductase activity, acting on paired donors, with incorporation or reduction of molecular oxygen"/>
    <property type="evidence" value="ECO:0007669"/>
    <property type="project" value="InterPro"/>
</dbReference>
<comment type="subcellular location">
    <subcellularLocation>
        <location evidence="2">Membrane</location>
        <topology evidence="2">Single-pass membrane protein</topology>
    </subcellularLocation>
</comment>
<dbReference type="Proteomes" id="UP000053257">
    <property type="component" value="Unassembled WGS sequence"/>
</dbReference>
<evidence type="ECO:0000256" key="7">
    <source>
        <dbReference type="ARBA" id="ARBA00022989"/>
    </source>
</evidence>
<dbReference type="HOGENOM" id="CLU_001570_20_2_1"/>
<evidence type="ECO:0000256" key="5">
    <source>
        <dbReference type="ARBA" id="ARBA00022692"/>
    </source>
</evidence>
<evidence type="ECO:0000256" key="9">
    <source>
        <dbReference type="ARBA" id="ARBA00023004"/>
    </source>
</evidence>
<keyword evidence="7" id="KW-1133">Transmembrane helix</keyword>
<evidence type="ECO:0000313" key="13">
    <source>
        <dbReference type="Proteomes" id="UP000053257"/>
    </source>
</evidence>
<evidence type="ECO:0000256" key="1">
    <source>
        <dbReference type="ARBA" id="ARBA00001971"/>
    </source>
</evidence>
<dbReference type="PANTHER" id="PTHR46300:SF7">
    <property type="entry name" value="P450, PUTATIVE (EUROFUNG)-RELATED"/>
    <property type="match status" value="1"/>
</dbReference>
<evidence type="ECO:0000256" key="8">
    <source>
        <dbReference type="ARBA" id="ARBA00023002"/>
    </source>
</evidence>
<dbReference type="Gene3D" id="1.10.630.10">
    <property type="entry name" value="Cytochrome P450"/>
    <property type="match status" value="1"/>
</dbReference>
<dbReference type="InterPro" id="IPR050364">
    <property type="entry name" value="Cytochrome_P450_fung"/>
</dbReference>
<keyword evidence="13" id="KW-1185">Reference proteome</keyword>
<gene>
    <name evidence="12" type="ORF">PHLGIDRAFT_62999</name>
</gene>
<keyword evidence="10" id="KW-0503">Monooxygenase</keyword>
<protein>
    <submittedName>
        <fullName evidence="12">Uncharacterized protein</fullName>
    </submittedName>
</protein>
<dbReference type="GO" id="GO:0005506">
    <property type="term" value="F:iron ion binding"/>
    <property type="evidence" value="ECO:0007669"/>
    <property type="project" value="InterPro"/>
</dbReference>
<sequence>HDPLVYPDPSRFEPSRFLPLDKKKIALDPYEYCFGFGRRVTQHHLGRYLVDSSVFVACAMMLAVFDITTTIEDGVPVEPIVEHTDGTISHPKPFKCSIKPRSAKAEPLIVADIDQAVSTN</sequence>
<evidence type="ECO:0000256" key="3">
    <source>
        <dbReference type="ARBA" id="ARBA00010617"/>
    </source>
</evidence>
<comment type="similarity">
    <text evidence="3">Belongs to the cytochrome P450 family.</text>
</comment>
<evidence type="ECO:0000313" key="12">
    <source>
        <dbReference type="EMBL" id="KIP11874.1"/>
    </source>
</evidence>
<comment type="cofactor">
    <cofactor evidence="1">
        <name>heme</name>
        <dbReference type="ChEBI" id="CHEBI:30413"/>
    </cofactor>
</comment>
<evidence type="ECO:0000256" key="2">
    <source>
        <dbReference type="ARBA" id="ARBA00004167"/>
    </source>
</evidence>
<dbReference type="GO" id="GO:0004497">
    <property type="term" value="F:monooxygenase activity"/>
    <property type="evidence" value="ECO:0007669"/>
    <property type="project" value="UniProtKB-KW"/>
</dbReference>
<evidence type="ECO:0000256" key="10">
    <source>
        <dbReference type="ARBA" id="ARBA00023033"/>
    </source>
</evidence>
<keyword evidence="6" id="KW-0479">Metal-binding</keyword>
<proteinExistence type="inferred from homology"/>
<reference evidence="12 13" key="1">
    <citation type="journal article" date="2014" name="PLoS Genet.">
        <title>Analysis of the Phlebiopsis gigantea genome, transcriptome and secretome provides insight into its pioneer colonization strategies of wood.</title>
        <authorList>
            <person name="Hori C."/>
            <person name="Ishida T."/>
            <person name="Igarashi K."/>
            <person name="Samejima M."/>
            <person name="Suzuki H."/>
            <person name="Master E."/>
            <person name="Ferreira P."/>
            <person name="Ruiz-Duenas F.J."/>
            <person name="Held B."/>
            <person name="Canessa P."/>
            <person name="Larrondo L.F."/>
            <person name="Schmoll M."/>
            <person name="Druzhinina I.S."/>
            <person name="Kubicek C.P."/>
            <person name="Gaskell J.A."/>
            <person name="Kersten P."/>
            <person name="St John F."/>
            <person name="Glasner J."/>
            <person name="Sabat G."/>
            <person name="Splinter BonDurant S."/>
            <person name="Syed K."/>
            <person name="Yadav J."/>
            <person name="Mgbeahuruike A.C."/>
            <person name="Kovalchuk A."/>
            <person name="Asiegbu F.O."/>
            <person name="Lackner G."/>
            <person name="Hoffmeister D."/>
            <person name="Rencoret J."/>
            <person name="Gutierrez A."/>
            <person name="Sun H."/>
            <person name="Lindquist E."/>
            <person name="Barry K."/>
            <person name="Riley R."/>
            <person name="Grigoriev I.V."/>
            <person name="Henrissat B."/>
            <person name="Kues U."/>
            <person name="Berka R.M."/>
            <person name="Martinez A.T."/>
            <person name="Covert S.F."/>
            <person name="Blanchette R.A."/>
            <person name="Cullen D."/>
        </authorList>
    </citation>
    <scope>NUCLEOTIDE SEQUENCE [LARGE SCALE GENOMIC DNA]</scope>
    <source>
        <strain evidence="12 13">11061_1 CR5-6</strain>
    </source>
</reference>
<evidence type="ECO:0000256" key="11">
    <source>
        <dbReference type="ARBA" id="ARBA00023136"/>
    </source>
</evidence>
<keyword evidence="8" id="KW-0560">Oxidoreductase</keyword>
<feature type="non-terminal residue" evidence="12">
    <location>
        <position position="1"/>
    </location>
</feature>
<dbReference type="Pfam" id="PF00067">
    <property type="entry name" value="p450"/>
    <property type="match status" value="1"/>
</dbReference>
<dbReference type="EMBL" id="KN840443">
    <property type="protein sequence ID" value="KIP11874.1"/>
    <property type="molecule type" value="Genomic_DNA"/>
</dbReference>
<dbReference type="GO" id="GO:0016020">
    <property type="term" value="C:membrane"/>
    <property type="evidence" value="ECO:0007669"/>
    <property type="project" value="UniProtKB-SubCell"/>
</dbReference>
<name>A0A0C3P202_PHLG1</name>
<keyword evidence="4" id="KW-0349">Heme</keyword>
<keyword evidence="11" id="KW-0472">Membrane</keyword>
<dbReference type="AlphaFoldDB" id="A0A0C3P202"/>
<dbReference type="OrthoDB" id="3934656at2759"/>
<dbReference type="STRING" id="745531.A0A0C3P202"/>
<dbReference type="GO" id="GO:0020037">
    <property type="term" value="F:heme binding"/>
    <property type="evidence" value="ECO:0007669"/>
    <property type="project" value="InterPro"/>
</dbReference>
<accession>A0A0C3P202</accession>
<evidence type="ECO:0000256" key="6">
    <source>
        <dbReference type="ARBA" id="ARBA00022723"/>
    </source>
</evidence>
<keyword evidence="9" id="KW-0408">Iron</keyword>
<dbReference type="SUPFAM" id="SSF48264">
    <property type="entry name" value="Cytochrome P450"/>
    <property type="match status" value="1"/>
</dbReference>
<organism evidence="12 13">
    <name type="scientific">Phlebiopsis gigantea (strain 11061_1 CR5-6)</name>
    <name type="common">White-rot fungus</name>
    <name type="synonym">Peniophora gigantea</name>
    <dbReference type="NCBI Taxonomy" id="745531"/>
    <lineage>
        <taxon>Eukaryota</taxon>
        <taxon>Fungi</taxon>
        <taxon>Dikarya</taxon>
        <taxon>Basidiomycota</taxon>
        <taxon>Agaricomycotina</taxon>
        <taxon>Agaricomycetes</taxon>
        <taxon>Polyporales</taxon>
        <taxon>Phanerochaetaceae</taxon>
        <taxon>Phlebiopsis</taxon>
    </lineage>
</organism>
<dbReference type="InterPro" id="IPR036396">
    <property type="entry name" value="Cyt_P450_sf"/>
</dbReference>
<dbReference type="PANTHER" id="PTHR46300">
    <property type="entry name" value="P450, PUTATIVE (EUROFUNG)-RELATED-RELATED"/>
    <property type="match status" value="1"/>
</dbReference>
<keyword evidence="5" id="KW-0812">Transmembrane</keyword>
<dbReference type="InterPro" id="IPR001128">
    <property type="entry name" value="Cyt_P450"/>
</dbReference>
<evidence type="ECO:0000256" key="4">
    <source>
        <dbReference type="ARBA" id="ARBA00022617"/>
    </source>
</evidence>